<dbReference type="InterPro" id="IPR053793">
    <property type="entry name" value="PB1-like"/>
</dbReference>
<dbReference type="GO" id="GO:0042802">
    <property type="term" value="F:identical protein binding"/>
    <property type="evidence" value="ECO:0007669"/>
    <property type="project" value="InterPro"/>
</dbReference>
<dbReference type="PANTHER" id="PTHR15335">
    <property type="entry name" value="PROTEIN TFG"/>
    <property type="match status" value="1"/>
</dbReference>
<feature type="compositionally biased region" description="Low complexity" evidence="1">
    <location>
        <begin position="196"/>
        <end position="207"/>
    </location>
</feature>
<name>A0A915DMP0_9BILA</name>
<dbReference type="Gene3D" id="3.10.20.90">
    <property type="entry name" value="Phosphatidylinositol 3-kinase Catalytic Subunit, Chain A, domain 1"/>
    <property type="match status" value="1"/>
</dbReference>
<feature type="compositionally biased region" description="Polar residues" evidence="1">
    <location>
        <begin position="115"/>
        <end position="132"/>
    </location>
</feature>
<dbReference type="SMART" id="SM00666">
    <property type="entry name" value="PB1"/>
    <property type="match status" value="1"/>
</dbReference>
<dbReference type="CDD" id="cd05992">
    <property type="entry name" value="PB1"/>
    <property type="match status" value="1"/>
</dbReference>
<evidence type="ECO:0000256" key="1">
    <source>
        <dbReference type="SAM" id="MobiDB-lite"/>
    </source>
</evidence>
<dbReference type="GO" id="GO:0070971">
    <property type="term" value="C:endoplasmic reticulum exit site"/>
    <property type="evidence" value="ECO:0007669"/>
    <property type="project" value="TreeGrafter"/>
</dbReference>
<feature type="compositionally biased region" description="Low complexity" evidence="1">
    <location>
        <begin position="155"/>
        <end position="165"/>
    </location>
</feature>
<accession>A0A915DMP0</accession>
<proteinExistence type="predicted"/>
<sequence length="239" mass="26482">MLSGIIESPMVLKAKCGSEIKKLQLYQGQNWDFDELAKKLQRVFQISSHQLVALKYRDTDGDWVTVADDEDLGIAMRNEPSLFIDVLIDVDAEPLSPVVSNTKISSKDAEKQEPLPSSVSSTFEPKQVPQEPQQLHYNGASSIQQQYAPPLVSYPAQQLQQSYQPPQAPPSTPSGYQQQPPPQNQQSYAPVQNAYQQQPFGMQPLQQELPPSVTGNAPGGNPFSRGQAVGFARPNNMRY</sequence>
<dbReference type="Pfam" id="PF00564">
    <property type="entry name" value="PB1"/>
    <property type="match status" value="1"/>
</dbReference>
<dbReference type="InterPro" id="IPR000270">
    <property type="entry name" value="PB1_dom"/>
</dbReference>
<organism evidence="3 4">
    <name type="scientific">Ditylenchus dipsaci</name>
    <dbReference type="NCBI Taxonomy" id="166011"/>
    <lineage>
        <taxon>Eukaryota</taxon>
        <taxon>Metazoa</taxon>
        <taxon>Ecdysozoa</taxon>
        <taxon>Nematoda</taxon>
        <taxon>Chromadorea</taxon>
        <taxon>Rhabditida</taxon>
        <taxon>Tylenchina</taxon>
        <taxon>Tylenchomorpha</taxon>
        <taxon>Sphaerularioidea</taxon>
        <taxon>Anguinidae</taxon>
        <taxon>Anguininae</taxon>
        <taxon>Ditylenchus</taxon>
    </lineage>
</organism>
<reference evidence="4" key="1">
    <citation type="submission" date="2022-11" db="UniProtKB">
        <authorList>
            <consortium name="WormBaseParasite"/>
        </authorList>
    </citation>
    <scope>IDENTIFICATION</scope>
</reference>
<feature type="domain" description="PB1" evidence="2">
    <location>
        <begin position="9"/>
        <end position="92"/>
    </location>
</feature>
<dbReference type="Proteomes" id="UP000887574">
    <property type="component" value="Unplaced"/>
</dbReference>
<dbReference type="InterPro" id="IPR033512">
    <property type="entry name" value="TFG"/>
</dbReference>
<dbReference type="AlphaFoldDB" id="A0A915DMP0"/>
<dbReference type="PANTHER" id="PTHR15335:SF7">
    <property type="entry name" value="PROTEIN TFG"/>
    <property type="match status" value="1"/>
</dbReference>
<keyword evidence="3" id="KW-1185">Reference proteome</keyword>
<feature type="region of interest" description="Disordered" evidence="1">
    <location>
        <begin position="101"/>
        <end position="132"/>
    </location>
</feature>
<dbReference type="SUPFAM" id="SSF54277">
    <property type="entry name" value="CAD &amp; PB1 domains"/>
    <property type="match status" value="1"/>
</dbReference>
<evidence type="ECO:0000313" key="3">
    <source>
        <dbReference type="Proteomes" id="UP000887574"/>
    </source>
</evidence>
<protein>
    <submittedName>
        <fullName evidence="4">PB1 domain-containing protein</fullName>
    </submittedName>
</protein>
<dbReference type="WBParaSite" id="jg21615">
    <property type="protein sequence ID" value="jg21615"/>
    <property type="gene ID" value="jg21615"/>
</dbReference>
<evidence type="ECO:0000259" key="2">
    <source>
        <dbReference type="PROSITE" id="PS51745"/>
    </source>
</evidence>
<evidence type="ECO:0000313" key="4">
    <source>
        <dbReference type="WBParaSite" id="jg21615"/>
    </source>
</evidence>
<dbReference type="GO" id="GO:0048208">
    <property type="term" value="P:COPII vesicle coating"/>
    <property type="evidence" value="ECO:0007669"/>
    <property type="project" value="InterPro"/>
</dbReference>
<dbReference type="PROSITE" id="PS51745">
    <property type="entry name" value="PB1"/>
    <property type="match status" value="1"/>
</dbReference>
<feature type="region of interest" description="Disordered" evidence="1">
    <location>
        <begin position="155"/>
        <end position="239"/>
    </location>
</feature>